<dbReference type="GO" id="GO:0046677">
    <property type="term" value="P:response to antibiotic"/>
    <property type="evidence" value="ECO:0007669"/>
    <property type="project" value="UniProtKB-ARBA"/>
</dbReference>
<keyword evidence="14" id="KW-1185">Reference proteome</keyword>
<dbReference type="RefSeq" id="WP_146912689.1">
    <property type="nucleotide sequence ID" value="NZ_CP042344.1"/>
</dbReference>
<feature type="domain" description="p-hydroxybenzoic acid efflux pump subunit AaeA-like beta-barrel" evidence="12">
    <location>
        <begin position="278"/>
        <end position="364"/>
    </location>
</feature>
<dbReference type="GO" id="GO:1990961">
    <property type="term" value="P:xenobiotic detoxification by transmembrane export across the plasma membrane"/>
    <property type="evidence" value="ECO:0007669"/>
    <property type="project" value="UniProtKB-ARBA"/>
</dbReference>
<proteinExistence type="inferred from homology"/>
<keyword evidence="6 10" id="KW-0812">Transmembrane</keyword>
<name>A0A5B8RU71_9BURK</name>
<comment type="subcellular location">
    <subcellularLocation>
        <location evidence="1">Cell inner membrane</location>
        <topology evidence="1">Single-pass membrane protein</topology>
    </subcellularLocation>
</comment>
<feature type="transmembrane region" description="Helical" evidence="10">
    <location>
        <begin position="21"/>
        <end position="38"/>
    </location>
</feature>
<dbReference type="SUPFAM" id="SSF111369">
    <property type="entry name" value="HlyD-like secretion proteins"/>
    <property type="match status" value="2"/>
</dbReference>
<evidence type="ECO:0000313" key="13">
    <source>
        <dbReference type="EMBL" id="QEA13096.1"/>
    </source>
</evidence>
<evidence type="ECO:0000256" key="3">
    <source>
        <dbReference type="ARBA" id="ARBA00022448"/>
    </source>
</evidence>
<gene>
    <name evidence="13" type="ORF">FOZ74_08650</name>
</gene>
<accession>A0A5B8RU71</accession>
<dbReference type="Gene3D" id="2.40.50.100">
    <property type="match status" value="1"/>
</dbReference>
<dbReference type="FunFam" id="2.40.30.170:FF:000003">
    <property type="entry name" value="Multidrug resistance protein A"/>
    <property type="match status" value="1"/>
</dbReference>
<comment type="similarity">
    <text evidence="2">Belongs to the membrane fusion protein (MFP) (TC 8.A.1) family.</text>
</comment>
<dbReference type="Proteomes" id="UP000321199">
    <property type="component" value="Chromosome"/>
</dbReference>
<evidence type="ECO:0000256" key="6">
    <source>
        <dbReference type="ARBA" id="ARBA00022692"/>
    </source>
</evidence>
<evidence type="ECO:0000256" key="7">
    <source>
        <dbReference type="ARBA" id="ARBA00022989"/>
    </source>
</evidence>
<evidence type="ECO:0000259" key="11">
    <source>
        <dbReference type="Pfam" id="PF25885"/>
    </source>
</evidence>
<keyword evidence="9" id="KW-0175">Coiled coil</keyword>
<evidence type="ECO:0000256" key="10">
    <source>
        <dbReference type="SAM" id="Phobius"/>
    </source>
</evidence>
<evidence type="ECO:0000313" key="14">
    <source>
        <dbReference type="Proteomes" id="UP000321199"/>
    </source>
</evidence>
<dbReference type="AlphaFoldDB" id="A0A5B8RU71"/>
<dbReference type="GO" id="GO:0015721">
    <property type="term" value="P:bile acid and bile salt transport"/>
    <property type="evidence" value="ECO:0007669"/>
    <property type="project" value="UniProtKB-ARBA"/>
</dbReference>
<dbReference type="Gene3D" id="2.40.30.170">
    <property type="match status" value="1"/>
</dbReference>
<evidence type="ECO:0000256" key="1">
    <source>
        <dbReference type="ARBA" id="ARBA00004377"/>
    </source>
</evidence>
<dbReference type="OrthoDB" id="9811754at2"/>
<dbReference type="PANTHER" id="PTHR30386">
    <property type="entry name" value="MEMBRANE FUSION SUBUNIT OF EMRAB-TOLC MULTIDRUG EFFLUX PUMP"/>
    <property type="match status" value="1"/>
</dbReference>
<evidence type="ECO:0000256" key="2">
    <source>
        <dbReference type="ARBA" id="ARBA00009477"/>
    </source>
</evidence>
<keyword evidence="5" id="KW-0997">Cell inner membrane</keyword>
<dbReference type="GO" id="GO:0005886">
    <property type="term" value="C:plasma membrane"/>
    <property type="evidence" value="ECO:0007669"/>
    <property type="project" value="UniProtKB-SubCell"/>
</dbReference>
<evidence type="ECO:0000256" key="8">
    <source>
        <dbReference type="ARBA" id="ARBA00023136"/>
    </source>
</evidence>
<organism evidence="13 14">
    <name type="scientific">Comamonas flocculans</name>
    <dbReference type="NCBI Taxonomy" id="2597701"/>
    <lineage>
        <taxon>Bacteria</taxon>
        <taxon>Pseudomonadati</taxon>
        <taxon>Pseudomonadota</taxon>
        <taxon>Betaproteobacteria</taxon>
        <taxon>Burkholderiales</taxon>
        <taxon>Comamonadaceae</taxon>
        <taxon>Comamonas</taxon>
    </lineage>
</organism>
<dbReference type="Pfam" id="PF25885">
    <property type="entry name" value="HH_EMRA"/>
    <property type="match status" value="1"/>
</dbReference>
<evidence type="ECO:0000259" key="12">
    <source>
        <dbReference type="Pfam" id="PF25963"/>
    </source>
</evidence>
<protein>
    <submittedName>
        <fullName evidence="13">HlyD family efflux transporter periplasmic adaptor subunit</fullName>
    </submittedName>
</protein>
<sequence>MTAPEISTAAVHAKARRRKRLAALVLVALVGLIAWGGYDALIASHEESTDNAYVQGNIVQITPQVGGTVMAIFADDNDFVRAGAPLVKLDPADTGVALHQAEAALAQTVRQVRQLYANNATLAAQVKLRETDVANADALQAQARANLERAEQDVQRRLQLGASGAVSGEELKHAQSAVDTARTQLAAARAGQAAAKAGVAAAREQLASNQALTQGVQVAGHPSVQAAAAQLRQAWLAAHRTELPAPVDGYIARRSVQLGQRVAAGTPLMAVVPLHGVWVDANFKETQLRNLRLGQRATLTADLYGSQVRYTGTVAGLGVGTGAAFALLPPQNATGNWIKVVQRIPVRIALDPEPLAQHPLRLGLSMLVTVDTREHGGATLTTAARTEPLAETSVYALQDGDADAEIARIIAANVGTP</sequence>
<feature type="domain" description="Multidrug export protein EmrA/FarA alpha-helical hairpin" evidence="11">
    <location>
        <begin position="93"/>
        <end position="198"/>
    </location>
</feature>
<evidence type="ECO:0000256" key="9">
    <source>
        <dbReference type="SAM" id="Coils"/>
    </source>
</evidence>
<keyword evidence="8 10" id="KW-0472">Membrane</keyword>
<dbReference type="EMBL" id="CP042344">
    <property type="protein sequence ID" value="QEA13096.1"/>
    <property type="molecule type" value="Genomic_DNA"/>
</dbReference>
<keyword evidence="4" id="KW-1003">Cell membrane</keyword>
<dbReference type="KEGG" id="cof:FOZ74_08650"/>
<dbReference type="InterPro" id="IPR058634">
    <property type="entry name" value="AaeA-lik-b-barrel"/>
</dbReference>
<reference evidence="13 14" key="1">
    <citation type="submission" date="2019-07" db="EMBL/GenBank/DDBJ databases">
        <title>Complete genome sequence of Comamonas sp. NLF 7-7 isolated from livestock.</title>
        <authorList>
            <person name="Kim D.H."/>
            <person name="Kim J.G."/>
        </authorList>
    </citation>
    <scope>NUCLEOTIDE SEQUENCE [LARGE SCALE GENOMIC DNA]</scope>
    <source>
        <strain evidence="13 14">NLF 7-7</strain>
    </source>
</reference>
<keyword evidence="3" id="KW-0813">Transport</keyword>
<dbReference type="InterPro" id="IPR058633">
    <property type="entry name" value="EmrA/FarA_HH"/>
</dbReference>
<dbReference type="Gene3D" id="1.10.287.470">
    <property type="entry name" value="Helix hairpin bin"/>
    <property type="match status" value="2"/>
</dbReference>
<evidence type="ECO:0000256" key="5">
    <source>
        <dbReference type="ARBA" id="ARBA00022519"/>
    </source>
</evidence>
<keyword evidence="7 10" id="KW-1133">Transmembrane helix</keyword>
<dbReference type="Pfam" id="PF25963">
    <property type="entry name" value="Beta-barrel_AAEA"/>
    <property type="match status" value="1"/>
</dbReference>
<evidence type="ECO:0000256" key="4">
    <source>
        <dbReference type="ARBA" id="ARBA00022475"/>
    </source>
</evidence>
<dbReference type="PANTHER" id="PTHR30386:SF19">
    <property type="entry name" value="MULTIDRUG EXPORT PROTEIN EMRA-RELATED"/>
    <property type="match status" value="1"/>
</dbReference>
<dbReference type="InterPro" id="IPR050739">
    <property type="entry name" value="MFP"/>
</dbReference>
<feature type="coiled-coil region" evidence="9">
    <location>
        <begin position="98"/>
        <end position="153"/>
    </location>
</feature>